<evidence type="ECO:0000256" key="8">
    <source>
        <dbReference type="ARBA" id="ARBA00030585"/>
    </source>
</evidence>
<keyword evidence="7 10" id="KW-0067">ATP-binding</keyword>
<evidence type="ECO:0000256" key="4">
    <source>
        <dbReference type="ARBA" id="ARBA00022598"/>
    </source>
</evidence>
<comment type="similarity">
    <text evidence="2 10">Belongs to the glutamate--cysteine ligase type 3 family.</text>
</comment>
<evidence type="ECO:0000256" key="10">
    <source>
        <dbReference type="RuleBase" id="RU367135"/>
    </source>
</evidence>
<dbReference type="EMBL" id="CP056066">
    <property type="protein sequence ID" value="UKJ89193.1"/>
    <property type="molecule type" value="Genomic_DNA"/>
</dbReference>
<dbReference type="GO" id="GO:0006750">
    <property type="term" value="P:glutathione biosynthetic process"/>
    <property type="evidence" value="ECO:0007669"/>
    <property type="project" value="UniProtKB-UniRule"/>
</dbReference>
<evidence type="ECO:0000256" key="2">
    <source>
        <dbReference type="ARBA" id="ARBA00008100"/>
    </source>
</evidence>
<dbReference type="OrthoDB" id="360870at2759"/>
<evidence type="ECO:0000256" key="9">
    <source>
        <dbReference type="ARBA" id="ARBA00032122"/>
    </source>
</evidence>
<dbReference type="Gene3D" id="1.10.8.960">
    <property type="match status" value="1"/>
</dbReference>
<dbReference type="PANTHER" id="PTHR11164">
    <property type="entry name" value="GLUTAMATE CYSTEINE LIGASE"/>
    <property type="match status" value="1"/>
</dbReference>
<dbReference type="Proteomes" id="UP000244803">
    <property type="component" value="Chromosome 3"/>
</dbReference>
<evidence type="ECO:0000256" key="6">
    <source>
        <dbReference type="ARBA" id="ARBA00022741"/>
    </source>
</evidence>
<evidence type="ECO:0000256" key="1">
    <source>
        <dbReference type="ARBA" id="ARBA00005006"/>
    </source>
</evidence>
<dbReference type="SUPFAM" id="SSF55931">
    <property type="entry name" value="Glutamine synthetase/guanido kinase"/>
    <property type="match status" value="1"/>
</dbReference>
<evidence type="ECO:0000313" key="11">
    <source>
        <dbReference type="EMBL" id="UKJ89193.1"/>
    </source>
</evidence>
<dbReference type="GO" id="GO:0005524">
    <property type="term" value="F:ATP binding"/>
    <property type="evidence" value="ECO:0007669"/>
    <property type="project" value="UniProtKB-UniRule"/>
</dbReference>
<protein>
    <recommendedName>
        <fullName evidence="3 10">Glutamate--cysteine ligase</fullName>
        <ecNumber evidence="3 10">6.3.2.2</ecNumber>
    </recommendedName>
    <alternativeName>
        <fullName evidence="9 10">Gamma-ECS</fullName>
    </alternativeName>
    <alternativeName>
        <fullName evidence="8 10">Gamma-glutamylcysteine synthetase</fullName>
    </alternativeName>
</protein>
<keyword evidence="6 10" id="KW-0547">Nucleotide-binding</keyword>
<dbReference type="GO" id="GO:0004357">
    <property type="term" value="F:glutamate-cysteine ligase activity"/>
    <property type="evidence" value="ECO:0007669"/>
    <property type="project" value="UniProtKB-UniRule"/>
</dbReference>
<dbReference type="AlphaFoldDB" id="A0A976M675"/>
<dbReference type="Gene3D" id="3.30.590.50">
    <property type="match status" value="3"/>
</dbReference>
<organism evidence="11 12">
    <name type="scientific">Theileria orientalis</name>
    <dbReference type="NCBI Taxonomy" id="68886"/>
    <lineage>
        <taxon>Eukaryota</taxon>
        <taxon>Sar</taxon>
        <taxon>Alveolata</taxon>
        <taxon>Apicomplexa</taxon>
        <taxon>Aconoidasida</taxon>
        <taxon>Piroplasmida</taxon>
        <taxon>Theileriidae</taxon>
        <taxon>Theileria</taxon>
    </lineage>
</organism>
<dbReference type="InterPro" id="IPR014746">
    <property type="entry name" value="Gln_synth/guanido_kin_cat_dom"/>
</dbReference>
<dbReference type="Pfam" id="PF03074">
    <property type="entry name" value="GCS"/>
    <property type="match status" value="1"/>
</dbReference>
<evidence type="ECO:0000256" key="5">
    <source>
        <dbReference type="ARBA" id="ARBA00022684"/>
    </source>
</evidence>
<dbReference type="InterPro" id="IPR004308">
    <property type="entry name" value="GCS"/>
</dbReference>
<proteinExistence type="inferred from homology"/>
<comment type="pathway">
    <text evidence="1 10">Sulfur metabolism; glutathione biosynthesis; glutathione from L-cysteine and L-glutamate: step 1/2.</text>
</comment>
<gene>
    <name evidence="11" type="ORF">MACJ_002441</name>
</gene>
<comment type="catalytic activity">
    <reaction evidence="10">
        <text>L-cysteine + L-glutamate + ATP = gamma-L-glutamyl-L-cysteine + ADP + phosphate + H(+)</text>
        <dbReference type="Rhea" id="RHEA:13285"/>
        <dbReference type="ChEBI" id="CHEBI:15378"/>
        <dbReference type="ChEBI" id="CHEBI:29985"/>
        <dbReference type="ChEBI" id="CHEBI:30616"/>
        <dbReference type="ChEBI" id="CHEBI:35235"/>
        <dbReference type="ChEBI" id="CHEBI:43474"/>
        <dbReference type="ChEBI" id="CHEBI:58173"/>
        <dbReference type="ChEBI" id="CHEBI:456216"/>
        <dbReference type="EC" id="6.3.2.2"/>
    </reaction>
</comment>
<reference evidence="11" key="1">
    <citation type="submission" date="2022-07" db="EMBL/GenBank/DDBJ databases">
        <title>Evaluation of T. orientalis genome assembly methods using nanopore sequencing and analysis of variation between genomes.</title>
        <authorList>
            <person name="Yam J."/>
            <person name="Micallef M.L."/>
            <person name="Liu M."/>
            <person name="Djordjevic S.P."/>
            <person name="Bogema D.R."/>
            <person name="Jenkins C."/>
        </authorList>
    </citation>
    <scope>NUCLEOTIDE SEQUENCE</scope>
    <source>
        <strain evidence="11">Fish Creek</strain>
    </source>
</reference>
<name>A0A976M675_THEOR</name>
<evidence type="ECO:0000256" key="3">
    <source>
        <dbReference type="ARBA" id="ARBA00012220"/>
    </source>
</evidence>
<sequence length="845" mass="96618">MVYLRSGSTIDYDSICKISGMLRQLATLEFVNIYYQNLNRCDPVYLFGDEIEYLVVNLDHSNFKPRLLPIYPHISKFIQNGDHLNPNNLTSVSHLLNSNDEPSPNHTGYNRKEISFNVEDIGLEKTIVTPEYASYMIECIPDHPYSLFSNYVNDVRKSLHDRRKRLELILLMLGYNHSKVTTLTNFLRLGCEDCVYVGDEEFRKPLTGDLNGFLSNLFPDICVSPFSRFLKITENIGKRRRGTRIYAKKFVKVSNEDPLTKDEDFKDYDDENTAFNGVTLTLDSSISLDKFLDKVNNFSLFPLLSEKQQNLAKKILKTSYNGLVDTNNVDGELLSHIVQGVYSNDPMTFVDTKGLTNYLTKASINFVSNSSGDGASNSTCMDIPHDDVTDFSITSVYSNCNTTPYADSLTSENISFPKLTITDVSGTFDSTNSIKTTITALNSDNSSINDDSTNENPSFDVKNPQNKFKDDYNLLSNCYENLIFMDTTGFGMGMCCLQVTFSCCNLDEARYLYDQLLVLSPIFLSLSSATVGYRGFLADSDNRWSVLVQAMDDLNEDREIVKKSRYSTSSLYISNSQFCLENYKYLNDIPVASDFDCFIHLIKFGIDPILARHISHKMVYQPLVVYEENFGLVNCDETDMHYQIFHATNWTSVRLNHPKYVESHPYSTDSKPEKIPWRVEFRPLDIQLTDEENSMFICVVSYVVKVLLLKRLNLYMPISLVDINTEVSSKIESCHRDLFYFRENVTNNKLSVKKFSLHDILFGQVGLFKIVMDHLEKELNSGDVSKEFRDQLVKYLKHFEQLTLGNAPTNATKLRRFIQTHPTYSGDGTISDQILYDIIQNLTSY</sequence>
<dbReference type="PANTHER" id="PTHR11164:SF0">
    <property type="entry name" value="GLUTAMATE--CYSTEINE LIGASE CATALYTIC SUBUNIT"/>
    <property type="match status" value="1"/>
</dbReference>
<keyword evidence="4 10" id="KW-0436">Ligase</keyword>
<evidence type="ECO:0000256" key="7">
    <source>
        <dbReference type="ARBA" id="ARBA00022840"/>
    </source>
</evidence>
<keyword evidence="5 10" id="KW-0317">Glutathione biosynthesis</keyword>
<accession>A0A976M675</accession>
<evidence type="ECO:0000313" key="12">
    <source>
        <dbReference type="Proteomes" id="UP000244803"/>
    </source>
</evidence>
<dbReference type="EC" id="6.3.2.2" evidence="3 10"/>